<name>A0A922KB54_CARIL</name>
<dbReference type="Proteomes" id="UP000811246">
    <property type="component" value="Chromosome 1"/>
</dbReference>
<protein>
    <submittedName>
        <fullName evidence="2">Uncharacterized protein</fullName>
    </submittedName>
</protein>
<sequence length="165" mass="18360">MIMKTLQLVFMSTVAFLLIIIATDLKIRTNAERFPVVVGSVVLLEDKRRSKVGGSNPRLLTDRKGNVIGASTDKKDHKTAAANKVDGRAVRRTETKSTAGDNDMNDEGDEPNPSYHHAGCGSSTTSSHQLDHNPCWVHRNGVYLPTHRRRRPWRKRSCNSTLPNS</sequence>
<feature type="region of interest" description="Disordered" evidence="1">
    <location>
        <begin position="51"/>
        <end position="135"/>
    </location>
</feature>
<accession>A0A922KB54</accession>
<gene>
    <name evidence="2" type="ORF">I3842_01G135400</name>
</gene>
<comment type="caution">
    <text evidence="2">The sequence shown here is derived from an EMBL/GenBank/DDBJ whole genome shotgun (WGS) entry which is preliminary data.</text>
</comment>
<feature type="compositionally biased region" description="Basic and acidic residues" evidence="1">
    <location>
        <begin position="72"/>
        <end position="95"/>
    </location>
</feature>
<evidence type="ECO:0000313" key="2">
    <source>
        <dbReference type="EMBL" id="KAG6731572.1"/>
    </source>
</evidence>
<dbReference type="EMBL" id="CM031825">
    <property type="protein sequence ID" value="KAG6731572.1"/>
    <property type="molecule type" value="Genomic_DNA"/>
</dbReference>
<evidence type="ECO:0000256" key="1">
    <source>
        <dbReference type="SAM" id="MobiDB-lite"/>
    </source>
</evidence>
<proteinExistence type="predicted"/>
<organism evidence="2 3">
    <name type="scientific">Carya illinoinensis</name>
    <name type="common">Pecan</name>
    <dbReference type="NCBI Taxonomy" id="32201"/>
    <lineage>
        <taxon>Eukaryota</taxon>
        <taxon>Viridiplantae</taxon>
        <taxon>Streptophyta</taxon>
        <taxon>Embryophyta</taxon>
        <taxon>Tracheophyta</taxon>
        <taxon>Spermatophyta</taxon>
        <taxon>Magnoliopsida</taxon>
        <taxon>eudicotyledons</taxon>
        <taxon>Gunneridae</taxon>
        <taxon>Pentapetalae</taxon>
        <taxon>rosids</taxon>
        <taxon>fabids</taxon>
        <taxon>Fagales</taxon>
        <taxon>Juglandaceae</taxon>
        <taxon>Carya</taxon>
    </lineage>
</organism>
<dbReference type="AlphaFoldDB" id="A0A922KB54"/>
<reference evidence="2" key="1">
    <citation type="submission" date="2021-01" db="EMBL/GenBank/DDBJ databases">
        <authorList>
            <person name="Lovell J.T."/>
            <person name="Bentley N."/>
            <person name="Bhattarai G."/>
            <person name="Jenkins J.W."/>
            <person name="Sreedasyam A."/>
            <person name="Alarcon Y."/>
            <person name="Bock C."/>
            <person name="Boston L."/>
            <person name="Carlson J."/>
            <person name="Cervantes K."/>
            <person name="Clermont K."/>
            <person name="Krom N."/>
            <person name="Kubenka K."/>
            <person name="Mamidi S."/>
            <person name="Mattison C."/>
            <person name="Monteros M."/>
            <person name="Pisani C."/>
            <person name="Plott C."/>
            <person name="Rajasekar S."/>
            <person name="Rhein H.S."/>
            <person name="Rohla C."/>
            <person name="Song M."/>
            <person name="Hilaire R.S."/>
            <person name="Shu S."/>
            <person name="Wells L."/>
            <person name="Wang X."/>
            <person name="Webber J."/>
            <person name="Heerema R.J."/>
            <person name="Klein P."/>
            <person name="Conner P."/>
            <person name="Grauke L."/>
            <person name="Grimwood J."/>
            <person name="Schmutz J."/>
            <person name="Randall J.J."/>
        </authorList>
    </citation>
    <scope>NUCLEOTIDE SEQUENCE</scope>
    <source>
        <tissue evidence="2">Leaf</tissue>
    </source>
</reference>
<evidence type="ECO:0000313" key="3">
    <source>
        <dbReference type="Proteomes" id="UP000811246"/>
    </source>
</evidence>